<dbReference type="Gene3D" id="1.20.5.170">
    <property type="match status" value="1"/>
</dbReference>
<keyword evidence="2" id="KW-0805">Transcription regulation</keyword>
<evidence type="ECO:0000256" key="4">
    <source>
        <dbReference type="ARBA" id="ARBA00023163"/>
    </source>
</evidence>
<keyword evidence="5" id="KW-0539">Nucleus</keyword>
<keyword evidence="3" id="KW-0238">DNA-binding</keyword>
<name>A0A3M7F328_HORWE</name>
<keyword evidence="4" id="KW-0804">Transcription</keyword>
<dbReference type="InterPro" id="IPR004827">
    <property type="entry name" value="bZIP"/>
</dbReference>
<protein>
    <recommendedName>
        <fullName evidence="8">BZIP domain-containing protein</fullName>
    </recommendedName>
</protein>
<evidence type="ECO:0000313" key="9">
    <source>
        <dbReference type="EMBL" id="RMY83163.1"/>
    </source>
</evidence>
<accession>A0A3M7F328</accession>
<keyword evidence="6" id="KW-0175">Coiled coil</keyword>
<feature type="region of interest" description="Disordered" evidence="7">
    <location>
        <begin position="21"/>
        <end position="75"/>
    </location>
</feature>
<feature type="coiled-coil region" evidence="6">
    <location>
        <begin position="79"/>
        <end position="113"/>
    </location>
</feature>
<comment type="subcellular location">
    <subcellularLocation>
        <location evidence="1">Nucleus</location>
    </subcellularLocation>
</comment>
<dbReference type="InterPro" id="IPR046347">
    <property type="entry name" value="bZIP_sf"/>
</dbReference>
<dbReference type="PANTHER" id="PTHR13044">
    <property type="entry name" value="ACTIVATING TRANSCRIPTION FACTOR ATF 4/5"/>
    <property type="match status" value="1"/>
</dbReference>
<evidence type="ECO:0000256" key="5">
    <source>
        <dbReference type="ARBA" id="ARBA00023242"/>
    </source>
</evidence>
<dbReference type="PANTHER" id="PTHR13044:SF14">
    <property type="entry name" value="CRYPTOCEPHAL, ISOFORM A"/>
    <property type="match status" value="1"/>
</dbReference>
<reference evidence="9 10" key="1">
    <citation type="journal article" date="2018" name="BMC Genomics">
        <title>Genomic evidence for intraspecific hybridization in a clonal and extremely halotolerant yeast.</title>
        <authorList>
            <person name="Gostincar C."/>
            <person name="Stajich J.E."/>
            <person name="Zupancic J."/>
            <person name="Zalar P."/>
            <person name="Gunde-Cimerman N."/>
        </authorList>
    </citation>
    <scope>NUCLEOTIDE SEQUENCE [LARGE SCALE GENOMIC DNA]</scope>
    <source>
        <strain evidence="9 10">EXF-2788</strain>
    </source>
</reference>
<dbReference type="PROSITE" id="PS50217">
    <property type="entry name" value="BZIP"/>
    <property type="match status" value="1"/>
</dbReference>
<organism evidence="9 10">
    <name type="scientific">Hortaea werneckii</name>
    <name type="common">Black yeast</name>
    <name type="synonym">Cladosporium werneckii</name>
    <dbReference type="NCBI Taxonomy" id="91943"/>
    <lineage>
        <taxon>Eukaryota</taxon>
        <taxon>Fungi</taxon>
        <taxon>Dikarya</taxon>
        <taxon>Ascomycota</taxon>
        <taxon>Pezizomycotina</taxon>
        <taxon>Dothideomycetes</taxon>
        <taxon>Dothideomycetidae</taxon>
        <taxon>Mycosphaerellales</taxon>
        <taxon>Teratosphaeriaceae</taxon>
        <taxon>Hortaea</taxon>
    </lineage>
</organism>
<dbReference type="SMART" id="SM00338">
    <property type="entry name" value="BRLZ"/>
    <property type="match status" value="1"/>
</dbReference>
<dbReference type="GO" id="GO:0000977">
    <property type="term" value="F:RNA polymerase II transcription regulatory region sequence-specific DNA binding"/>
    <property type="evidence" value="ECO:0007669"/>
    <property type="project" value="TreeGrafter"/>
</dbReference>
<dbReference type="GO" id="GO:0001228">
    <property type="term" value="F:DNA-binding transcription activator activity, RNA polymerase II-specific"/>
    <property type="evidence" value="ECO:0007669"/>
    <property type="project" value="TreeGrafter"/>
</dbReference>
<evidence type="ECO:0000256" key="1">
    <source>
        <dbReference type="ARBA" id="ARBA00004123"/>
    </source>
</evidence>
<dbReference type="Proteomes" id="UP000268823">
    <property type="component" value="Unassembled WGS sequence"/>
</dbReference>
<dbReference type="GO" id="GO:0005634">
    <property type="term" value="C:nucleus"/>
    <property type="evidence" value="ECO:0007669"/>
    <property type="project" value="UniProtKB-SubCell"/>
</dbReference>
<evidence type="ECO:0000256" key="2">
    <source>
        <dbReference type="ARBA" id="ARBA00023015"/>
    </source>
</evidence>
<evidence type="ECO:0000259" key="8">
    <source>
        <dbReference type="PROSITE" id="PS50217"/>
    </source>
</evidence>
<gene>
    <name evidence="9" type="ORF">D0861_07555</name>
</gene>
<evidence type="ECO:0000256" key="3">
    <source>
        <dbReference type="ARBA" id="ARBA00023125"/>
    </source>
</evidence>
<evidence type="ECO:0000256" key="6">
    <source>
        <dbReference type="SAM" id="Coils"/>
    </source>
</evidence>
<feature type="compositionally biased region" description="Low complexity" evidence="7">
    <location>
        <begin position="39"/>
        <end position="53"/>
    </location>
</feature>
<dbReference type="EMBL" id="QWIR01000189">
    <property type="protein sequence ID" value="RMY83163.1"/>
    <property type="molecule type" value="Genomic_DNA"/>
</dbReference>
<dbReference type="Pfam" id="PF00170">
    <property type="entry name" value="bZIP_1"/>
    <property type="match status" value="1"/>
</dbReference>
<feature type="compositionally biased region" description="Polar residues" evidence="7">
    <location>
        <begin position="21"/>
        <end position="38"/>
    </location>
</feature>
<comment type="caution">
    <text evidence="9">The sequence shown here is derived from an EMBL/GenBank/DDBJ whole genome shotgun (WGS) entry which is preliminary data.</text>
</comment>
<dbReference type="OrthoDB" id="2257100at2759"/>
<dbReference type="PROSITE" id="PS00036">
    <property type="entry name" value="BZIP_BASIC"/>
    <property type="match status" value="1"/>
</dbReference>
<dbReference type="SUPFAM" id="SSF57959">
    <property type="entry name" value="Leucine zipper domain"/>
    <property type="match status" value="1"/>
</dbReference>
<proteinExistence type="predicted"/>
<evidence type="ECO:0000256" key="7">
    <source>
        <dbReference type="SAM" id="MobiDB-lite"/>
    </source>
</evidence>
<evidence type="ECO:0000313" key="10">
    <source>
        <dbReference type="Proteomes" id="UP000268823"/>
    </source>
</evidence>
<dbReference type="VEuPathDB" id="FungiDB:BTJ68_13354"/>
<dbReference type="AlphaFoldDB" id="A0A3M7F328"/>
<sequence length="116" mass="12919">MVGSTTSVHLWPIADMNATGATSELSGDVSNDVSPCNNTPKKSTSPDSSTTTSATERNRKRQRNTEAARRYRQRKVDRTAELEEALAAVSKERDELRLKLARSEAEAEVLRRMVRN</sequence>
<feature type="domain" description="BZIP" evidence="8">
    <location>
        <begin position="54"/>
        <end position="116"/>
    </location>
</feature>
<feature type="compositionally biased region" description="Basic and acidic residues" evidence="7">
    <location>
        <begin position="63"/>
        <end position="75"/>
    </location>
</feature>